<dbReference type="EMBL" id="CAMXCT030002724">
    <property type="protein sequence ID" value="CAL4787362.1"/>
    <property type="molecule type" value="Genomic_DNA"/>
</dbReference>
<protein>
    <submittedName>
        <fullName evidence="2">Uncharacterized protein</fullName>
    </submittedName>
</protein>
<evidence type="ECO:0000313" key="2">
    <source>
        <dbReference type="EMBL" id="CAI4000050.1"/>
    </source>
</evidence>
<keyword evidence="4" id="KW-1185">Reference proteome</keyword>
<organism evidence="2">
    <name type="scientific">Cladocopium goreaui</name>
    <dbReference type="NCBI Taxonomy" id="2562237"/>
    <lineage>
        <taxon>Eukaryota</taxon>
        <taxon>Sar</taxon>
        <taxon>Alveolata</taxon>
        <taxon>Dinophyceae</taxon>
        <taxon>Suessiales</taxon>
        <taxon>Symbiodiniaceae</taxon>
        <taxon>Cladocopium</taxon>
    </lineage>
</organism>
<accession>A0A9P1CYM4</accession>
<dbReference type="EMBL" id="CAMXCT020002724">
    <property type="protein sequence ID" value="CAL1153425.1"/>
    <property type="molecule type" value="Genomic_DNA"/>
</dbReference>
<evidence type="ECO:0000313" key="3">
    <source>
        <dbReference type="EMBL" id="CAL4787362.1"/>
    </source>
</evidence>
<keyword evidence="1" id="KW-0175">Coiled coil</keyword>
<evidence type="ECO:0000313" key="4">
    <source>
        <dbReference type="Proteomes" id="UP001152797"/>
    </source>
</evidence>
<reference evidence="3 4" key="2">
    <citation type="submission" date="2024-05" db="EMBL/GenBank/DDBJ databases">
        <authorList>
            <person name="Chen Y."/>
            <person name="Shah S."/>
            <person name="Dougan E. K."/>
            <person name="Thang M."/>
            <person name="Chan C."/>
        </authorList>
    </citation>
    <scope>NUCLEOTIDE SEQUENCE [LARGE SCALE GENOMIC DNA]</scope>
</reference>
<gene>
    <name evidence="2" type="ORF">C1SCF055_LOCUS26199</name>
</gene>
<evidence type="ECO:0000256" key="1">
    <source>
        <dbReference type="SAM" id="Coils"/>
    </source>
</evidence>
<reference evidence="2" key="1">
    <citation type="submission" date="2022-10" db="EMBL/GenBank/DDBJ databases">
        <authorList>
            <person name="Chen Y."/>
            <person name="Dougan E. K."/>
            <person name="Chan C."/>
            <person name="Rhodes N."/>
            <person name="Thang M."/>
        </authorList>
    </citation>
    <scope>NUCLEOTIDE SEQUENCE</scope>
</reference>
<comment type="caution">
    <text evidence="2">The sequence shown here is derived from an EMBL/GenBank/DDBJ whole genome shotgun (WGS) entry which is preliminary data.</text>
</comment>
<feature type="coiled-coil region" evidence="1">
    <location>
        <begin position="30"/>
        <end position="64"/>
    </location>
</feature>
<proteinExistence type="predicted"/>
<name>A0A9P1CYM4_9DINO</name>
<dbReference type="AlphaFoldDB" id="A0A9P1CYM4"/>
<dbReference type="EMBL" id="CAMXCT010002724">
    <property type="protein sequence ID" value="CAI4000050.1"/>
    <property type="molecule type" value="Genomic_DNA"/>
</dbReference>
<dbReference type="Proteomes" id="UP001152797">
    <property type="component" value="Unassembled WGS sequence"/>
</dbReference>
<sequence length="238" mass="26441">MDAVFDALTEAVHQAKSVAVGIEESQNSKVSSTLAEVKALQDEVEKNRQEKQAAAKTLKAQEQEITLQGEENVKLTNCVGSLRRQLREVKAALRDQSIDPGTLLSRNHASDGGDADFADAQEISHKVRKRPASDLQHLPCREGRPKSRKAFEFPGRNNVGDVARTAAICTLFCLAPQLKSPQLHQVFFFVERERERESPHIFPEAMLRSIFVRHCPGSAMFVAGEHHRFFCVPASDGI</sequence>